<accession>A0ABU0LJ31</accession>
<proteinExistence type="predicted"/>
<sequence>MAGAPGAHDQALMRILPRLTFRRSHFLLAHPDTVHVRRIAVLRAFITQRFREERRRFIVD</sequence>
<protein>
    <submittedName>
        <fullName evidence="1">Uncharacterized protein</fullName>
    </submittedName>
</protein>
<dbReference type="RefSeq" id="WP_237347269.1">
    <property type="nucleotide sequence ID" value="NZ_JABWGX010000031.1"/>
</dbReference>
<dbReference type="Proteomes" id="UP001241747">
    <property type="component" value="Unassembled WGS sequence"/>
</dbReference>
<evidence type="ECO:0000313" key="2">
    <source>
        <dbReference type="Proteomes" id="UP001241747"/>
    </source>
</evidence>
<reference evidence="1 2" key="1">
    <citation type="submission" date="2023-07" db="EMBL/GenBank/DDBJ databases">
        <title>Genomic Encyclopedia of Type Strains, Phase IV (KMG-IV): sequencing the most valuable type-strain genomes for metagenomic binning, comparative biology and taxonomic classification.</title>
        <authorList>
            <person name="Goeker M."/>
        </authorList>
    </citation>
    <scope>NUCLEOTIDE SEQUENCE [LARGE SCALE GENOMIC DNA]</scope>
    <source>
        <strain evidence="1 2">DSM 3770</strain>
    </source>
</reference>
<keyword evidence="2" id="KW-1185">Reference proteome</keyword>
<gene>
    <name evidence="1" type="ORF">QOZ94_003956</name>
</gene>
<comment type="caution">
    <text evidence="1">The sequence shown here is derived from an EMBL/GenBank/DDBJ whole genome shotgun (WGS) entry which is preliminary data.</text>
</comment>
<evidence type="ECO:0000313" key="1">
    <source>
        <dbReference type="EMBL" id="MDQ0507140.1"/>
    </source>
</evidence>
<dbReference type="EMBL" id="JAUSVY010000013">
    <property type="protein sequence ID" value="MDQ0507140.1"/>
    <property type="molecule type" value="Genomic_DNA"/>
</dbReference>
<organism evidence="1 2">
    <name type="scientific">Xanthobacter agilis</name>
    <dbReference type="NCBI Taxonomy" id="47492"/>
    <lineage>
        <taxon>Bacteria</taxon>
        <taxon>Pseudomonadati</taxon>
        <taxon>Pseudomonadota</taxon>
        <taxon>Alphaproteobacteria</taxon>
        <taxon>Hyphomicrobiales</taxon>
        <taxon>Xanthobacteraceae</taxon>
        <taxon>Xanthobacter</taxon>
    </lineage>
</organism>
<name>A0ABU0LJ31_XANAG</name>